<gene>
    <name evidence="5" type="ORF">SAMN02745220_00393</name>
</gene>
<sequence length="335" mass="36900">MFRATITDIARELGLSASTVSRALHDHPDISEATKTKVKEIAARLDYFPDSIAQGFKKQRTSTIGIIVPEIQHHFFSSAISGIEDLAYNAGFTIMVCQSNEDYEREKLNLRAMVSNRVAGLLVSLSQSTMDVSHFDILKKRKIPVVFFDRTHEDLTGSQVKVDDHNGAYQLVSHLIDRGYKHIAHIAGPSNILIGRERECGYRDALIDRGLTIDESLIVRGGYRNSDGTHGAEKLLALPKRPDAIFCVNDPVALGAYLVIKQQGLRIPNDIALAGFSNNPISALIEPPLTTVDQMSYDIGKSAAALLLEQIEKGVDNVSPVILVKKTKLIIRKST</sequence>
<dbReference type="CDD" id="cd06267">
    <property type="entry name" value="PBP1_LacI_sugar_binding-like"/>
    <property type="match status" value="1"/>
</dbReference>
<dbReference type="InterPro" id="IPR010982">
    <property type="entry name" value="Lambda_DNA-bd_dom_sf"/>
</dbReference>
<dbReference type="GO" id="GO:0000976">
    <property type="term" value="F:transcription cis-regulatory region binding"/>
    <property type="evidence" value="ECO:0007669"/>
    <property type="project" value="TreeGrafter"/>
</dbReference>
<dbReference type="InterPro" id="IPR046335">
    <property type="entry name" value="LacI/GalR-like_sensor"/>
</dbReference>
<dbReference type="InterPro" id="IPR028082">
    <property type="entry name" value="Peripla_BP_I"/>
</dbReference>
<reference evidence="5 6" key="1">
    <citation type="submission" date="2016-12" db="EMBL/GenBank/DDBJ databases">
        <authorList>
            <person name="Song W.-J."/>
            <person name="Kurnit D.M."/>
        </authorList>
    </citation>
    <scope>NUCLEOTIDE SEQUENCE [LARGE SCALE GENOMIC DNA]</scope>
    <source>
        <strain evidence="5 6">DSM 18488</strain>
    </source>
</reference>
<keyword evidence="2" id="KW-0238">DNA-binding</keyword>
<dbReference type="Proteomes" id="UP000184603">
    <property type="component" value="Unassembled WGS sequence"/>
</dbReference>
<dbReference type="InterPro" id="IPR000843">
    <property type="entry name" value="HTH_LacI"/>
</dbReference>
<dbReference type="PROSITE" id="PS50932">
    <property type="entry name" value="HTH_LACI_2"/>
    <property type="match status" value="1"/>
</dbReference>
<evidence type="ECO:0000256" key="1">
    <source>
        <dbReference type="ARBA" id="ARBA00023015"/>
    </source>
</evidence>
<dbReference type="AlphaFoldDB" id="A0A1M7XXH8"/>
<dbReference type="CDD" id="cd01392">
    <property type="entry name" value="HTH_LacI"/>
    <property type="match status" value="1"/>
</dbReference>
<dbReference type="RefSeq" id="WP_073611774.1">
    <property type="nucleotide sequence ID" value="NZ_FRFE01000002.1"/>
</dbReference>
<dbReference type="SUPFAM" id="SSF47413">
    <property type="entry name" value="lambda repressor-like DNA-binding domains"/>
    <property type="match status" value="1"/>
</dbReference>
<dbReference type="GO" id="GO:0003700">
    <property type="term" value="F:DNA-binding transcription factor activity"/>
    <property type="evidence" value="ECO:0007669"/>
    <property type="project" value="TreeGrafter"/>
</dbReference>
<dbReference type="Pfam" id="PF00356">
    <property type="entry name" value="LacI"/>
    <property type="match status" value="1"/>
</dbReference>
<keyword evidence="3" id="KW-0804">Transcription</keyword>
<dbReference type="Gene3D" id="1.10.260.40">
    <property type="entry name" value="lambda repressor-like DNA-binding domains"/>
    <property type="match status" value="1"/>
</dbReference>
<dbReference type="PANTHER" id="PTHR30146:SF109">
    <property type="entry name" value="HTH-TYPE TRANSCRIPTIONAL REGULATOR GALS"/>
    <property type="match status" value="1"/>
</dbReference>
<organism evidence="5 6">
    <name type="scientific">Desulfopila aestuarii DSM 18488</name>
    <dbReference type="NCBI Taxonomy" id="1121416"/>
    <lineage>
        <taxon>Bacteria</taxon>
        <taxon>Pseudomonadati</taxon>
        <taxon>Thermodesulfobacteriota</taxon>
        <taxon>Desulfobulbia</taxon>
        <taxon>Desulfobulbales</taxon>
        <taxon>Desulfocapsaceae</taxon>
        <taxon>Desulfopila</taxon>
    </lineage>
</organism>
<dbReference type="Pfam" id="PF13377">
    <property type="entry name" value="Peripla_BP_3"/>
    <property type="match status" value="1"/>
</dbReference>
<proteinExistence type="predicted"/>
<accession>A0A1M7XXH8</accession>
<dbReference type="OrthoDB" id="59108at2"/>
<evidence type="ECO:0000313" key="5">
    <source>
        <dbReference type="EMBL" id="SHO43484.1"/>
    </source>
</evidence>
<protein>
    <submittedName>
        <fullName evidence="5">Transcriptional regulator, LacI family</fullName>
    </submittedName>
</protein>
<evidence type="ECO:0000313" key="6">
    <source>
        <dbReference type="Proteomes" id="UP000184603"/>
    </source>
</evidence>
<name>A0A1M7XXH8_9BACT</name>
<keyword evidence="6" id="KW-1185">Reference proteome</keyword>
<evidence type="ECO:0000256" key="2">
    <source>
        <dbReference type="ARBA" id="ARBA00023125"/>
    </source>
</evidence>
<dbReference type="Gene3D" id="3.40.50.2300">
    <property type="match status" value="2"/>
</dbReference>
<keyword evidence="1" id="KW-0805">Transcription regulation</keyword>
<dbReference type="SUPFAM" id="SSF53822">
    <property type="entry name" value="Periplasmic binding protein-like I"/>
    <property type="match status" value="1"/>
</dbReference>
<dbReference type="PANTHER" id="PTHR30146">
    <property type="entry name" value="LACI-RELATED TRANSCRIPTIONAL REPRESSOR"/>
    <property type="match status" value="1"/>
</dbReference>
<feature type="domain" description="HTH lacI-type" evidence="4">
    <location>
        <begin position="4"/>
        <end position="58"/>
    </location>
</feature>
<evidence type="ECO:0000256" key="3">
    <source>
        <dbReference type="ARBA" id="ARBA00023163"/>
    </source>
</evidence>
<dbReference type="STRING" id="1121416.SAMN02745220_00393"/>
<evidence type="ECO:0000259" key="4">
    <source>
        <dbReference type="PROSITE" id="PS50932"/>
    </source>
</evidence>
<dbReference type="SMART" id="SM00354">
    <property type="entry name" value="HTH_LACI"/>
    <property type="match status" value="1"/>
</dbReference>
<dbReference type="EMBL" id="FRFE01000002">
    <property type="protein sequence ID" value="SHO43484.1"/>
    <property type="molecule type" value="Genomic_DNA"/>
</dbReference>